<name>A0A2Z6RPQ1_9GLOM</name>
<dbReference type="Proteomes" id="UP000247702">
    <property type="component" value="Unassembled WGS sequence"/>
</dbReference>
<reference evidence="4 6" key="1">
    <citation type="submission" date="2017-11" db="EMBL/GenBank/DDBJ databases">
        <title>The genome of Rhizophagus clarus HR1 reveals common genetic basis of auxotrophy among arbuscular mycorrhizal fungi.</title>
        <authorList>
            <person name="Kobayashi Y."/>
        </authorList>
    </citation>
    <scope>NUCLEOTIDE SEQUENCE [LARGE SCALE GENOMIC DNA]</scope>
    <source>
        <strain evidence="4 6">HR1</strain>
    </source>
</reference>
<proteinExistence type="inferred from homology"/>
<dbReference type="InterPro" id="IPR011989">
    <property type="entry name" value="ARM-like"/>
</dbReference>
<dbReference type="GO" id="GO:0006974">
    <property type="term" value="P:DNA damage response"/>
    <property type="evidence" value="ECO:0007669"/>
    <property type="project" value="InterPro"/>
</dbReference>
<comment type="subcellular location">
    <subcellularLocation>
        <location evidence="1">Cytoplasm</location>
    </subcellularLocation>
</comment>
<protein>
    <submittedName>
        <fullName evidence="5">BRCA1-associated ATM activator 1</fullName>
    </submittedName>
</protein>
<dbReference type="SUPFAM" id="SSF48371">
    <property type="entry name" value="ARM repeat"/>
    <property type="match status" value="1"/>
</dbReference>
<dbReference type="OrthoDB" id="10057956at2759"/>
<dbReference type="Proteomes" id="UP000615446">
    <property type="component" value="Unassembled WGS sequence"/>
</dbReference>
<accession>A0A2Z6RPQ1</accession>
<evidence type="ECO:0000313" key="4">
    <source>
        <dbReference type="EMBL" id="GBC02893.1"/>
    </source>
</evidence>
<dbReference type="GO" id="GO:0005737">
    <property type="term" value="C:cytoplasm"/>
    <property type="evidence" value="ECO:0007669"/>
    <property type="project" value="UniProtKB-SubCell"/>
</dbReference>
<dbReference type="InterPro" id="IPR016024">
    <property type="entry name" value="ARM-type_fold"/>
</dbReference>
<dbReference type="EMBL" id="BLAL01000356">
    <property type="protein sequence ID" value="GET04367.1"/>
    <property type="molecule type" value="Genomic_DNA"/>
</dbReference>
<dbReference type="PANTHER" id="PTHR21331">
    <property type="entry name" value="BRCA1-ASSOCIATED ATM ACTIVATOR 1"/>
    <property type="match status" value="1"/>
</dbReference>
<comment type="similarity">
    <text evidence="3">Belongs to the BRAT1 family.</text>
</comment>
<dbReference type="InterPro" id="IPR038904">
    <property type="entry name" value="BRAT1"/>
</dbReference>
<dbReference type="GO" id="GO:0005634">
    <property type="term" value="C:nucleus"/>
    <property type="evidence" value="ECO:0007669"/>
    <property type="project" value="TreeGrafter"/>
</dbReference>
<sequence>MEKLQNVVKSLPHMSKDIVDDTIHEKVLSYLSEYASQGPKTVAKFIEWNILDIIRSCIVRVHENVQDYRIMALSIRFLARLLANDDRYNAPLFSQLYTNYIAILYFILDNVFNEEALMRFSCIEALEQIVIYNLGAKWFLESNKSHQIVAKCFDDSSTYVTVAASKLLLTIINNCSLFAKLSLTANWKNTESQDALMDSLITSLDLFNKINQFAFDSSVDIRRRLEALQIIWELVNSRTNNAIEFIKQGHLLNKLNVLLTDPDRNIRARANDILCIVLDWVPDPISLFKRSGSLDTKDSVTETLNYIINDFIFPLWNTDSSFEMITMAVNVLESSIKLVERVSKGKIIIASVFMDLLIFLLGFATNQQNIENPEKFEYLRHNYVHFEVIFENGTFEKLKKLFQTKRNFAGRKLLILNILHTIRVISQKNAAAVANTSSICMILDIFFMSEFNTDQRIMKEALSIIPVVLFTKIDYNKITDQEIVNKTLQAIQFLALDSKIECRGMVLLLETMEKLLCANVMGTYILYSKYAKEWADVLIFRACDLRWDIRDSILEFIGGLFDKPSNVGSGVNFIIKFDLLNIVLAKINDEEPYVRASCLKAIKTIIRNPKGWQYIISGQMQDDVALKLPFMMRDSEAFVRRAVMELMTCLIVERECGTILLDDRNAEIMNPKIMNKIMDDPDFYVRINGCQFLASVWDHCEQDRLNYGQKKTKHNKDISGSSLLIGQDSSWFYWLDGDKLLLAAAEDSSRLVRSEVLATLKRLKHYLERIIPYRELPTIRGLLPSPFATIISYSQIPHKQLIDESTSLKQKYYNFYQNICVIDFERLEATIDVEHLYKEALESVTTKMMTETDMIEDENDDYAMDCYF</sequence>
<keyword evidence="6" id="KW-1185">Reference proteome</keyword>
<keyword evidence="2" id="KW-0963">Cytoplasm</keyword>
<organism evidence="4 6">
    <name type="scientific">Rhizophagus clarus</name>
    <dbReference type="NCBI Taxonomy" id="94130"/>
    <lineage>
        <taxon>Eukaryota</taxon>
        <taxon>Fungi</taxon>
        <taxon>Fungi incertae sedis</taxon>
        <taxon>Mucoromycota</taxon>
        <taxon>Glomeromycotina</taxon>
        <taxon>Glomeromycetes</taxon>
        <taxon>Glomerales</taxon>
        <taxon>Glomeraceae</taxon>
        <taxon>Rhizophagus</taxon>
    </lineage>
</organism>
<reference evidence="5" key="2">
    <citation type="submission" date="2019-10" db="EMBL/GenBank/DDBJ databases">
        <title>Conservation and host-specific expression of non-tandemly repeated heterogenous ribosome RNA gene in arbuscular mycorrhizal fungi.</title>
        <authorList>
            <person name="Maeda T."/>
            <person name="Kobayashi Y."/>
            <person name="Nakagawa T."/>
            <person name="Ezawa T."/>
            <person name="Yamaguchi K."/>
            <person name="Bino T."/>
            <person name="Nishimoto Y."/>
            <person name="Shigenobu S."/>
            <person name="Kawaguchi M."/>
        </authorList>
    </citation>
    <scope>NUCLEOTIDE SEQUENCE</scope>
    <source>
        <strain evidence="5">HR1</strain>
    </source>
</reference>
<evidence type="ECO:0000256" key="3">
    <source>
        <dbReference type="ARBA" id="ARBA00061308"/>
    </source>
</evidence>
<evidence type="ECO:0000256" key="2">
    <source>
        <dbReference type="ARBA" id="ARBA00022490"/>
    </source>
</evidence>
<dbReference type="PANTHER" id="PTHR21331:SF2">
    <property type="entry name" value="BRCA1-ASSOCIATED ATM ACTIVATOR 1"/>
    <property type="match status" value="1"/>
</dbReference>
<comment type="caution">
    <text evidence="4">The sequence shown here is derived from an EMBL/GenBank/DDBJ whole genome shotgun (WGS) entry which is preliminary data.</text>
</comment>
<dbReference type="Gene3D" id="1.25.10.10">
    <property type="entry name" value="Leucine-rich Repeat Variant"/>
    <property type="match status" value="2"/>
</dbReference>
<evidence type="ECO:0000313" key="6">
    <source>
        <dbReference type="Proteomes" id="UP000247702"/>
    </source>
</evidence>
<dbReference type="EMBL" id="BEXD01003858">
    <property type="protein sequence ID" value="GBC02893.1"/>
    <property type="molecule type" value="Genomic_DNA"/>
</dbReference>
<gene>
    <name evidence="5" type="ORF">RCL2_003066900</name>
    <name evidence="4" type="ORF">RclHR1_04890004</name>
</gene>
<evidence type="ECO:0000256" key="1">
    <source>
        <dbReference type="ARBA" id="ARBA00004496"/>
    </source>
</evidence>
<evidence type="ECO:0000313" key="5">
    <source>
        <dbReference type="EMBL" id="GET04367.1"/>
    </source>
</evidence>
<dbReference type="AlphaFoldDB" id="A0A2Z6RPQ1"/>